<name>A0AA40SY49_9NOST</name>
<organism evidence="4 5">
    <name type="scientific">Komarekiella delphini-convector SJRDD-AB1</name>
    <dbReference type="NCBI Taxonomy" id="2593771"/>
    <lineage>
        <taxon>Bacteria</taxon>
        <taxon>Bacillati</taxon>
        <taxon>Cyanobacteriota</taxon>
        <taxon>Cyanophyceae</taxon>
        <taxon>Nostocales</taxon>
        <taxon>Nostocaceae</taxon>
        <taxon>Komarekiella</taxon>
        <taxon>Komarekiella delphini-convector</taxon>
    </lineage>
</organism>
<dbReference type="InterPro" id="IPR000182">
    <property type="entry name" value="GNAT_dom"/>
</dbReference>
<keyword evidence="2" id="KW-0012">Acyltransferase</keyword>
<sequence>MLCFVVKIRPYQLNDLEDTVQVWYQTWHQTFPYIQHPQSYVEWEARFHDELAVRANVWVAEVENRIVGFIVVMQEEQCLEQLFVDMAYQNQGIGSALLEKVKVICSQGFKLHTLQQNMQARAFYERHGCKISKLSTNTINGQPNVEYYWLP</sequence>
<dbReference type="PANTHER" id="PTHR43800">
    <property type="entry name" value="PEPTIDYL-LYSINE N-ACETYLTRANSFERASE YJAB"/>
    <property type="match status" value="1"/>
</dbReference>
<keyword evidence="5" id="KW-1185">Reference proteome</keyword>
<dbReference type="AlphaFoldDB" id="A0AA40SY49"/>
<evidence type="ECO:0000313" key="4">
    <source>
        <dbReference type="EMBL" id="MBD6617391.1"/>
    </source>
</evidence>
<proteinExistence type="predicted"/>
<evidence type="ECO:0000313" key="5">
    <source>
        <dbReference type="Proteomes" id="UP001165986"/>
    </source>
</evidence>
<comment type="caution">
    <text evidence="4">The sequence shown here is derived from an EMBL/GenBank/DDBJ whole genome shotgun (WGS) entry which is preliminary data.</text>
</comment>
<reference evidence="4" key="1">
    <citation type="submission" date="2019-07" db="EMBL/GenBank/DDBJ databases">
        <title>Toxilogical consequences of a new and cryptic species of cyanobacteria (Komarekiella delphini-convector) recovered from the epidermis of a bottlenose dolphin and 1500 ft. in the air.</title>
        <authorList>
            <person name="Brown A.O."/>
            <person name="Dvorak P."/>
            <person name="Villanueva C.D."/>
            <person name="Foss A.J."/>
            <person name="Garvey A.D."/>
            <person name="Gibson Q.A."/>
            <person name="Johansen J.R."/>
            <person name="Casamatta D.A."/>
        </authorList>
    </citation>
    <scope>NUCLEOTIDE SEQUENCE</scope>
    <source>
        <strain evidence="4">SJRDD-AB1</strain>
    </source>
</reference>
<evidence type="ECO:0000259" key="3">
    <source>
        <dbReference type="PROSITE" id="PS51186"/>
    </source>
</evidence>
<dbReference type="PANTHER" id="PTHR43800:SF1">
    <property type="entry name" value="PEPTIDYL-LYSINE N-ACETYLTRANSFERASE YJAB"/>
    <property type="match status" value="1"/>
</dbReference>
<gene>
    <name evidence="4" type="ORF">FNW02_16535</name>
</gene>
<keyword evidence="1" id="KW-0808">Transferase</keyword>
<feature type="domain" description="N-acetyltransferase" evidence="3">
    <location>
        <begin position="6"/>
        <end position="151"/>
    </location>
</feature>
<dbReference type="Pfam" id="PF13508">
    <property type="entry name" value="Acetyltransf_7"/>
    <property type="match status" value="1"/>
</dbReference>
<dbReference type="InterPro" id="IPR016181">
    <property type="entry name" value="Acyl_CoA_acyltransferase"/>
</dbReference>
<dbReference type="PROSITE" id="PS51186">
    <property type="entry name" value="GNAT"/>
    <property type="match status" value="1"/>
</dbReference>
<dbReference type="Proteomes" id="UP001165986">
    <property type="component" value="Unassembled WGS sequence"/>
</dbReference>
<dbReference type="EMBL" id="VJXY01000017">
    <property type="protein sequence ID" value="MBD6617391.1"/>
    <property type="molecule type" value="Genomic_DNA"/>
</dbReference>
<dbReference type="CDD" id="cd04301">
    <property type="entry name" value="NAT_SF"/>
    <property type="match status" value="1"/>
</dbReference>
<protein>
    <submittedName>
        <fullName evidence="4">GNAT family N-acetyltransferase</fullName>
    </submittedName>
</protein>
<evidence type="ECO:0000256" key="2">
    <source>
        <dbReference type="ARBA" id="ARBA00023315"/>
    </source>
</evidence>
<dbReference type="GO" id="GO:0016747">
    <property type="term" value="F:acyltransferase activity, transferring groups other than amino-acyl groups"/>
    <property type="evidence" value="ECO:0007669"/>
    <property type="project" value="InterPro"/>
</dbReference>
<evidence type="ECO:0000256" key="1">
    <source>
        <dbReference type="ARBA" id="ARBA00022679"/>
    </source>
</evidence>
<dbReference type="SUPFAM" id="SSF55729">
    <property type="entry name" value="Acyl-CoA N-acyltransferases (Nat)"/>
    <property type="match status" value="1"/>
</dbReference>
<accession>A0AA40SY49</accession>
<dbReference type="Gene3D" id="3.40.630.30">
    <property type="match status" value="1"/>
</dbReference>